<dbReference type="KEGG" id="chiz:HQ393_07870"/>
<evidence type="ECO:0000313" key="1">
    <source>
        <dbReference type="EMBL" id="QLG88172.1"/>
    </source>
</evidence>
<dbReference type="AlphaFoldDB" id="A0A7H9BIJ4"/>
<name>A0A7H9BIJ4_9NEIS</name>
<evidence type="ECO:0000313" key="2">
    <source>
        <dbReference type="Proteomes" id="UP000509597"/>
    </source>
</evidence>
<gene>
    <name evidence="1" type="ORF">HQ393_07870</name>
</gene>
<accession>A0A7H9BIJ4</accession>
<dbReference type="RefSeq" id="WP_179358251.1">
    <property type="nucleotide sequence ID" value="NZ_CP058627.1"/>
</dbReference>
<reference evidence="1 2" key="1">
    <citation type="submission" date="2020-07" db="EMBL/GenBank/DDBJ databases">
        <title>Complete genome sequence of Chitinibacter sp. 2T18.</title>
        <authorList>
            <person name="Bae J.-W."/>
            <person name="Choi J.-W."/>
        </authorList>
    </citation>
    <scope>NUCLEOTIDE SEQUENCE [LARGE SCALE GENOMIC DNA]</scope>
    <source>
        <strain evidence="1 2">2T18</strain>
    </source>
</reference>
<dbReference type="EMBL" id="CP058627">
    <property type="protein sequence ID" value="QLG88172.1"/>
    <property type="molecule type" value="Genomic_DNA"/>
</dbReference>
<dbReference type="Proteomes" id="UP000509597">
    <property type="component" value="Chromosome"/>
</dbReference>
<keyword evidence="2" id="KW-1185">Reference proteome</keyword>
<organism evidence="1 2">
    <name type="scientific">Chitinibacter bivalviorum</name>
    <dbReference type="NCBI Taxonomy" id="2739434"/>
    <lineage>
        <taxon>Bacteria</taxon>
        <taxon>Pseudomonadati</taxon>
        <taxon>Pseudomonadota</taxon>
        <taxon>Betaproteobacteria</taxon>
        <taxon>Neisseriales</taxon>
        <taxon>Chitinibacteraceae</taxon>
        <taxon>Chitinibacter</taxon>
    </lineage>
</organism>
<proteinExistence type="predicted"/>
<protein>
    <submittedName>
        <fullName evidence="1">Uncharacterized protein</fullName>
    </submittedName>
</protein>
<sequence>MSSTSIRYSTISPRITSSATTQSINLSSNVSGGESAVFDALKSVTTILAGVAFSLSSHGTLSNSVNFARSIASTNVVRRKDQEDVSSDVLGFYRSLSCLRQINVQNDAEYSRGFDAIFEVTEPLIEDGRLDRVASLLAMLDAMNVDSYFEAAVYRSASDYKDYIPNWDKLLNQSVRKVPSLSLQKECFGGLLELRG</sequence>